<dbReference type="eggNOG" id="ENOG502S0Q1">
    <property type="taxonomic scope" value="Eukaryota"/>
</dbReference>
<keyword evidence="1" id="KW-0106">Calcium</keyword>
<dbReference type="InterPro" id="IPR002048">
    <property type="entry name" value="EF_hand_dom"/>
</dbReference>
<feature type="compositionally biased region" description="Basic and acidic residues" evidence="2">
    <location>
        <begin position="216"/>
        <end position="251"/>
    </location>
</feature>
<accession>A9VBS5</accession>
<dbReference type="GO" id="GO:0005509">
    <property type="term" value="F:calcium ion binding"/>
    <property type="evidence" value="ECO:0007669"/>
    <property type="project" value="InterPro"/>
</dbReference>
<dbReference type="OMA" id="VSFIEYC"/>
<dbReference type="InterPro" id="IPR053356">
    <property type="entry name" value="Calcium-reg_actin-bundling"/>
</dbReference>
<dbReference type="KEGG" id="mbr:MONBRDRAFT_39028"/>
<name>A9VBS5_MONBE</name>
<dbReference type="Proteomes" id="UP000001357">
    <property type="component" value="Unassembled WGS sequence"/>
</dbReference>
<reference evidence="4 5" key="1">
    <citation type="journal article" date="2008" name="Nature">
        <title>The genome of the choanoflagellate Monosiga brevicollis and the origin of metazoans.</title>
        <authorList>
            <consortium name="JGI Sequencing"/>
            <person name="King N."/>
            <person name="Westbrook M.J."/>
            <person name="Young S.L."/>
            <person name="Kuo A."/>
            <person name="Abedin M."/>
            <person name="Chapman J."/>
            <person name="Fairclough S."/>
            <person name="Hellsten U."/>
            <person name="Isogai Y."/>
            <person name="Letunic I."/>
            <person name="Marr M."/>
            <person name="Pincus D."/>
            <person name="Putnam N."/>
            <person name="Rokas A."/>
            <person name="Wright K.J."/>
            <person name="Zuzow R."/>
            <person name="Dirks W."/>
            <person name="Good M."/>
            <person name="Goodstein D."/>
            <person name="Lemons D."/>
            <person name="Li W."/>
            <person name="Lyons J.B."/>
            <person name="Morris A."/>
            <person name="Nichols S."/>
            <person name="Richter D.J."/>
            <person name="Salamov A."/>
            <person name="Bork P."/>
            <person name="Lim W.A."/>
            <person name="Manning G."/>
            <person name="Miller W.T."/>
            <person name="McGinnis W."/>
            <person name="Shapiro H."/>
            <person name="Tjian R."/>
            <person name="Grigoriev I.V."/>
            <person name="Rokhsar D."/>
        </authorList>
    </citation>
    <scope>NUCLEOTIDE SEQUENCE [LARGE SCALE GENOMIC DNA]</scope>
    <source>
        <strain evidence="5">MX1 / ATCC 50154</strain>
    </source>
</reference>
<evidence type="ECO:0000313" key="5">
    <source>
        <dbReference type="Proteomes" id="UP000001357"/>
    </source>
</evidence>
<dbReference type="InParanoid" id="A9VBS5"/>
<organism evidence="4 5">
    <name type="scientific">Monosiga brevicollis</name>
    <name type="common">Choanoflagellate</name>
    <dbReference type="NCBI Taxonomy" id="81824"/>
    <lineage>
        <taxon>Eukaryota</taxon>
        <taxon>Choanoflagellata</taxon>
        <taxon>Craspedida</taxon>
        <taxon>Salpingoecidae</taxon>
        <taxon>Monosiga</taxon>
    </lineage>
</organism>
<evidence type="ECO:0000256" key="1">
    <source>
        <dbReference type="ARBA" id="ARBA00022837"/>
    </source>
</evidence>
<feature type="region of interest" description="Disordered" evidence="2">
    <location>
        <begin position="180"/>
        <end position="251"/>
    </location>
</feature>
<feature type="domain" description="EF-hand" evidence="3">
    <location>
        <begin position="85"/>
        <end position="120"/>
    </location>
</feature>
<evidence type="ECO:0000259" key="3">
    <source>
        <dbReference type="PROSITE" id="PS50222"/>
    </source>
</evidence>
<dbReference type="SUPFAM" id="SSF47473">
    <property type="entry name" value="EF-hand"/>
    <property type="match status" value="1"/>
</dbReference>
<feature type="compositionally biased region" description="Basic and acidic residues" evidence="2">
    <location>
        <begin position="180"/>
        <end position="195"/>
    </location>
</feature>
<dbReference type="InterPro" id="IPR018247">
    <property type="entry name" value="EF_Hand_1_Ca_BS"/>
</dbReference>
<dbReference type="PANTHER" id="PTHR37009:SF2">
    <property type="entry name" value="TOLA PROTEIN"/>
    <property type="match status" value="1"/>
</dbReference>
<dbReference type="GO" id="GO:0051015">
    <property type="term" value="F:actin filament binding"/>
    <property type="evidence" value="ECO:0000318"/>
    <property type="project" value="GO_Central"/>
</dbReference>
<protein>
    <recommendedName>
        <fullName evidence="3">EF-hand domain-containing protein</fullName>
    </recommendedName>
</protein>
<dbReference type="GO" id="GO:0051764">
    <property type="term" value="P:actin crosslink formation"/>
    <property type="evidence" value="ECO:0000318"/>
    <property type="project" value="GO_Central"/>
</dbReference>
<sequence length="251" mass="29170">MPPKEEKPPLTEEEIREKFDEVTATSIDAQAKTFLRAFVSEFSGKFEEVLDLAEEFKKYAPDTGVVRELEEDKAHLFLERRGETLTVKELRDALKEIDLDSNNRVSFIEYCMYKYEKKLPELFEEKDHQIEHLLRALEAAIDAYQQALAEKQAREEKIKQLEAQAEQGGVKGMRAKAELEAMRNEDQLERNKREIQAGAKQRAAQKAVDNGDPYAEEQKRLAAEKKKREEEEKKQRAEARARLAEKAKLWN</sequence>
<evidence type="ECO:0000313" key="4">
    <source>
        <dbReference type="EMBL" id="EDQ85028.1"/>
    </source>
</evidence>
<dbReference type="GeneID" id="5895400"/>
<dbReference type="InterPro" id="IPR011992">
    <property type="entry name" value="EF-hand-dom_pair"/>
</dbReference>
<proteinExistence type="predicted"/>
<feature type="compositionally biased region" description="Low complexity" evidence="2">
    <location>
        <begin position="196"/>
        <end position="207"/>
    </location>
</feature>
<dbReference type="PROSITE" id="PS00018">
    <property type="entry name" value="EF_HAND_1"/>
    <property type="match status" value="1"/>
</dbReference>
<dbReference type="InterPro" id="IPR040810">
    <property type="entry name" value="F_actin_bund_C"/>
</dbReference>
<dbReference type="GO" id="GO:0030046">
    <property type="term" value="P:parallel actin filament bundle assembly"/>
    <property type="evidence" value="ECO:0000318"/>
    <property type="project" value="GO_Central"/>
</dbReference>
<dbReference type="EMBL" id="CH991578">
    <property type="protein sequence ID" value="EDQ85028.1"/>
    <property type="molecule type" value="Genomic_DNA"/>
</dbReference>
<dbReference type="Pfam" id="PF18060">
    <property type="entry name" value="F_actin_bund_C"/>
    <property type="match status" value="1"/>
</dbReference>
<gene>
    <name evidence="4" type="ORF">MONBRDRAFT_39028</name>
</gene>
<dbReference type="RefSeq" id="XP_001750198.1">
    <property type="nucleotide sequence ID" value="XM_001750146.1"/>
</dbReference>
<dbReference type="AlphaFoldDB" id="A9VBS5"/>
<dbReference type="GO" id="GO:0030863">
    <property type="term" value="C:cortical cytoskeleton"/>
    <property type="evidence" value="ECO:0000318"/>
    <property type="project" value="GO_Central"/>
</dbReference>
<evidence type="ECO:0000256" key="2">
    <source>
        <dbReference type="SAM" id="MobiDB-lite"/>
    </source>
</evidence>
<dbReference type="PANTHER" id="PTHR37009">
    <property type="entry name" value="EF-HAND DOMAIN-CONTAINING PROTEIN"/>
    <property type="match status" value="1"/>
</dbReference>
<dbReference type="PROSITE" id="PS50222">
    <property type="entry name" value="EF_HAND_2"/>
    <property type="match status" value="1"/>
</dbReference>
<keyword evidence="5" id="KW-1185">Reference proteome</keyword>
<dbReference type="Gene3D" id="1.10.238.10">
    <property type="entry name" value="EF-hand"/>
    <property type="match status" value="1"/>
</dbReference>